<dbReference type="Pfam" id="PF00535">
    <property type="entry name" value="Glycos_transf_2"/>
    <property type="match status" value="1"/>
</dbReference>
<sequence length="178" mass="20432">MKTPVISIIIPICNDDYPLAHYTGNAIGSIKQYTDLPYEIIIIDNGSTVELGGLKWDETVDQYVKNEENLGVAKAWNQGIKLAKGDYVAILNSDIQVFKHWAEDLIDALEHVDLAMATPMYAYPYGRAKKAQELRMEWIKKTPDQYLSTFNDFSCFMVRKEVFDKVGFFRFIFLPTFV</sequence>
<dbReference type="AlphaFoldDB" id="A0A0F9DB91"/>
<proteinExistence type="predicted"/>
<reference evidence="2" key="1">
    <citation type="journal article" date="2015" name="Nature">
        <title>Complex archaea that bridge the gap between prokaryotes and eukaryotes.</title>
        <authorList>
            <person name="Spang A."/>
            <person name="Saw J.H."/>
            <person name="Jorgensen S.L."/>
            <person name="Zaremba-Niedzwiedzka K."/>
            <person name="Martijn J."/>
            <person name="Lind A.E."/>
            <person name="van Eijk R."/>
            <person name="Schleper C."/>
            <person name="Guy L."/>
            <person name="Ettema T.J."/>
        </authorList>
    </citation>
    <scope>NUCLEOTIDE SEQUENCE</scope>
</reference>
<dbReference type="PANTHER" id="PTHR43179:SF7">
    <property type="entry name" value="RHAMNOSYLTRANSFERASE WBBL"/>
    <property type="match status" value="1"/>
</dbReference>
<feature type="domain" description="Glycosyltransferase 2-like" evidence="1">
    <location>
        <begin position="7"/>
        <end position="166"/>
    </location>
</feature>
<dbReference type="InterPro" id="IPR029044">
    <property type="entry name" value="Nucleotide-diphossugar_trans"/>
</dbReference>
<name>A0A0F9DB91_9ZZZZ</name>
<dbReference type="EMBL" id="LAZR01040226">
    <property type="protein sequence ID" value="KKL15021.1"/>
    <property type="molecule type" value="Genomic_DNA"/>
</dbReference>
<dbReference type="SUPFAM" id="SSF53448">
    <property type="entry name" value="Nucleotide-diphospho-sugar transferases"/>
    <property type="match status" value="1"/>
</dbReference>
<comment type="caution">
    <text evidence="2">The sequence shown here is derived from an EMBL/GenBank/DDBJ whole genome shotgun (WGS) entry which is preliminary data.</text>
</comment>
<dbReference type="InterPro" id="IPR001173">
    <property type="entry name" value="Glyco_trans_2-like"/>
</dbReference>
<organism evidence="2">
    <name type="scientific">marine sediment metagenome</name>
    <dbReference type="NCBI Taxonomy" id="412755"/>
    <lineage>
        <taxon>unclassified sequences</taxon>
        <taxon>metagenomes</taxon>
        <taxon>ecological metagenomes</taxon>
    </lineage>
</organism>
<accession>A0A0F9DB91</accession>
<gene>
    <name evidence="2" type="ORF">LCGC14_2509800</name>
</gene>
<evidence type="ECO:0000259" key="1">
    <source>
        <dbReference type="Pfam" id="PF00535"/>
    </source>
</evidence>
<evidence type="ECO:0000313" key="2">
    <source>
        <dbReference type="EMBL" id="KKL15021.1"/>
    </source>
</evidence>
<dbReference type="Gene3D" id="3.90.550.10">
    <property type="entry name" value="Spore Coat Polysaccharide Biosynthesis Protein SpsA, Chain A"/>
    <property type="match status" value="1"/>
</dbReference>
<dbReference type="PANTHER" id="PTHR43179">
    <property type="entry name" value="RHAMNOSYLTRANSFERASE WBBL"/>
    <property type="match status" value="1"/>
</dbReference>
<protein>
    <recommendedName>
        <fullName evidence="1">Glycosyltransferase 2-like domain-containing protein</fullName>
    </recommendedName>
</protein>